<organism evidence="3 4">
    <name type="scientific">Botryosphaeria dothidea</name>
    <dbReference type="NCBI Taxonomy" id="55169"/>
    <lineage>
        <taxon>Eukaryota</taxon>
        <taxon>Fungi</taxon>
        <taxon>Dikarya</taxon>
        <taxon>Ascomycota</taxon>
        <taxon>Pezizomycotina</taxon>
        <taxon>Dothideomycetes</taxon>
        <taxon>Dothideomycetes incertae sedis</taxon>
        <taxon>Botryosphaeriales</taxon>
        <taxon>Botryosphaeriaceae</taxon>
        <taxon>Botryosphaeria</taxon>
    </lineage>
</organism>
<evidence type="ECO:0000256" key="2">
    <source>
        <dbReference type="SAM" id="MobiDB-lite"/>
    </source>
</evidence>
<keyword evidence="3" id="KW-0503">Monooxygenase</keyword>
<dbReference type="SUPFAM" id="SSF51905">
    <property type="entry name" value="FAD/NAD(P)-binding domain"/>
    <property type="match status" value="2"/>
</dbReference>
<dbReference type="Gene3D" id="3.50.50.60">
    <property type="entry name" value="FAD/NAD(P)-binding domain"/>
    <property type="match status" value="2"/>
</dbReference>
<comment type="similarity">
    <text evidence="1">Belongs to the FAD-binding monooxygenase family.</text>
</comment>
<feature type="compositionally biased region" description="Basic and acidic residues" evidence="2">
    <location>
        <begin position="560"/>
        <end position="569"/>
    </location>
</feature>
<evidence type="ECO:0000256" key="1">
    <source>
        <dbReference type="ARBA" id="ARBA00010139"/>
    </source>
</evidence>
<reference evidence="3" key="1">
    <citation type="submission" date="2020-04" db="EMBL/GenBank/DDBJ databases">
        <title>Genome Assembly and Annotation of Botryosphaeria dothidea sdau 11-99, a Latent Pathogen of Apple Fruit Ring Rot in China.</title>
        <authorList>
            <person name="Yu C."/>
            <person name="Diao Y."/>
            <person name="Lu Q."/>
            <person name="Zhao J."/>
            <person name="Cui S."/>
            <person name="Peng C."/>
            <person name="He B."/>
            <person name="Liu H."/>
        </authorList>
    </citation>
    <scope>NUCLEOTIDE SEQUENCE [LARGE SCALE GENOMIC DNA]</scope>
    <source>
        <strain evidence="3">Sdau11-99</strain>
    </source>
</reference>
<feature type="region of interest" description="Disordered" evidence="2">
    <location>
        <begin position="549"/>
        <end position="569"/>
    </location>
</feature>
<dbReference type="EMBL" id="WWBZ02000051">
    <property type="protein sequence ID" value="KAF4304508.1"/>
    <property type="molecule type" value="Genomic_DNA"/>
</dbReference>
<dbReference type="InterPro" id="IPR051209">
    <property type="entry name" value="FAD-bind_Monooxygenase_sf"/>
</dbReference>
<dbReference type="PANTHER" id="PTHR42877">
    <property type="entry name" value="L-ORNITHINE N(5)-MONOOXYGENASE-RELATED"/>
    <property type="match status" value="1"/>
</dbReference>
<dbReference type="PANTHER" id="PTHR42877:SF8">
    <property type="entry name" value="MONOOXYGENASE"/>
    <property type="match status" value="1"/>
</dbReference>
<proteinExistence type="inferred from homology"/>
<sequence length="569" mass="64444">MAPPDPNSPRATQPIHHERPIRIITVGAGAAGLLFAYKLQRSFRNYTLTIYDKNTDVAGTWHENRYPGCACDVPSHLYCYSFWPKHDWSRFYSGAGEIKQYFKAFAEHFGLEERVKLRHAVREARWDDGEGVWRVEVKDLASGWVVKDTCDILINATGFLNEWEWPRVEGLETFEGELMHTANWPADFDFRGKNVGSSAIQVLPAIQPHVKNLTTFIRSPTYIAPPLGGSDQRDYTSDEKHAFKTKPGVLLEHRKEMEDKINGLFAAFIKDSPENAQLRESLTTEMRAKLSAKLSADPSFAPSLIPTWSVGCRRFTPGPGYLEALQAANVRAVLTGVATVTRTGCVDDAGAAHAFDALVCATGFNTSFVPRFPVVNGAGENLQDEWRGDPRGYMATGAAGYPNYMILFGPNSPTGNGPVLPAMELQADYILRFVDRYQTENIHSFSPKREAVEDFNEYSDWFMTRTVWSDDCRSWYKNHSKDGRVTGLWPGSALHFHEAIREVRWDDWDVKYRGNRFAWLGNGFSQVEVDPEGDLSWYISEQDNGEFTSRRKRRQALTGKRREPAKEKM</sequence>
<dbReference type="Pfam" id="PF13450">
    <property type="entry name" value="NAD_binding_8"/>
    <property type="match status" value="1"/>
</dbReference>
<evidence type="ECO:0000313" key="3">
    <source>
        <dbReference type="EMBL" id="KAF4304508.1"/>
    </source>
</evidence>
<accession>A0A8H4IQT9</accession>
<name>A0A8H4IQT9_9PEZI</name>
<dbReference type="OrthoDB" id="74360at2759"/>
<keyword evidence="4" id="KW-1185">Reference proteome</keyword>
<gene>
    <name evidence="3" type="ORF">GTA08_BOTSDO07400</name>
</gene>
<dbReference type="Proteomes" id="UP000572817">
    <property type="component" value="Unassembled WGS sequence"/>
</dbReference>
<evidence type="ECO:0000313" key="4">
    <source>
        <dbReference type="Proteomes" id="UP000572817"/>
    </source>
</evidence>
<protein>
    <submittedName>
        <fullName evidence="3">Sterigmatocystin biosynthesis monooxygenase stcW</fullName>
    </submittedName>
</protein>
<dbReference type="AlphaFoldDB" id="A0A8H4IQT9"/>
<keyword evidence="3" id="KW-0560">Oxidoreductase</keyword>
<comment type="caution">
    <text evidence="3">The sequence shown here is derived from an EMBL/GenBank/DDBJ whole genome shotgun (WGS) entry which is preliminary data.</text>
</comment>
<dbReference type="GO" id="GO:0004497">
    <property type="term" value="F:monooxygenase activity"/>
    <property type="evidence" value="ECO:0007669"/>
    <property type="project" value="UniProtKB-KW"/>
</dbReference>
<dbReference type="InterPro" id="IPR036188">
    <property type="entry name" value="FAD/NAD-bd_sf"/>
</dbReference>